<evidence type="ECO:0000313" key="10">
    <source>
        <dbReference type="Proteomes" id="UP000626370"/>
    </source>
</evidence>
<evidence type="ECO:0000256" key="5">
    <source>
        <dbReference type="ARBA" id="ARBA00022764"/>
    </source>
</evidence>
<protein>
    <recommendedName>
        <fullName evidence="8">Blue (type 1) copper domain-containing protein</fullName>
    </recommendedName>
</protein>
<dbReference type="PRINTS" id="PR00155">
    <property type="entry name" value="AMICYANIN"/>
</dbReference>
<accession>A0ABQ3IMI7</accession>
<dbReference type="Pfam" id="PF00127">
    <property type="entry name" value="Copper-bind"/>
    <property type="match status" value="1"/>
</dbReference>
<dbReference type="InterPro" id="IPR000923">
    <property type="entry name" value="BlueCu_1"/>
</dbReference>
<evidence type="ECO:0000259" key="8">
    <source>
        <dbReference type="Pfam" id="PF00127"/>
    </source>
</evidence>
<dbReference type="EMBL" id="BNAH01000003">
    <property type="protein sequence ID" value="GHE83943.1"/>
    <property type="molecule type" value="Genomic_DNA"/>
</dbReference>
<dbReference type="RefSeq" id="WP_229817057.1">
    <property type="nucleotide sequence ID" value="NZ_BNAH01000003.1"/>
</dbReference>
<dbReference type="InterPro" id="IPR002386">
    <property type="entry name" value="Amicyanin/Pseudoazurin"/>
</dbReference>
<dbReference type="InterPro" id="IPR052721">
    <property type="entry name" value="ET_Amicyanin"/>
</dbReference>
<keyword evidence="10" id="KW-1185">Reference proteome</keyword>
<dbReference type="InterPro" id="IPR028871">
    <property type="entry name" value="BlueCu_1_BS"/>
</dbReference>
<evidence type="ECO:0000256" key="2">
    <source>
        <dbReference type="ARBA" id="ARBA00004418"/>
    </source>
</evidence>
<dbReference type="InterPro" id="IPR008972">
    <property type="entry name" value="Cupredoxin"/>
</dbReference>
<comment type="cofactor">
    <cofactor evidence="1">
        <name>Cu cation</name>
        <dbReference type="ChEBI" id="CHEBI:23378"/>
    </cofactor>
</comment>
<comment type="caution">
    <text evidence="9">The sequence shown here is derived from an EMBL/GenBank/DDBJ whole genome shotgun (WGS) entry which is preliminary data.</text>
</comment>
<organism evidence="9 10">
    <name type="scientific">Thalassotalea profundi</name>
    <dbReference type="NCBI Taxonomy" id="2036687"/>
    <lineage>
        <taxon>Bacteria</taxon>
        <taxon>Pseudomonadati</taxon>
        <taxon>Pseudomonadota</taxon>
        <taxon>Gammaproteobacteria</taxon>
        <taxon>Alteromonadales</taxon>
        <taxon>Colwelliaceae</taxon>
        <taxon>Thalassotalea</taxon>
    </lineage>
</organism>
<dbReference type="PANTHER" id="PTHR36507:SF1">
    <property type="entry name" value="BLL1555 PROTEIN"/>
    <property type="match status" value="1"/>
</dbReference>
<feature type="domain" description="Blue (type 1) copper" evidence="8">
    <location>
        <begin position="41"/>
        <end position="113"/>
    </location>
</feature>
<evidence type="ECO:0000256" key="6">
    <source>
        <dbReference type="ARBA" id="ARBA00022982"/>
    </source>
</evidence>
<sequence length="116" mass="13514">MLITLSKVRVITIKRVCLIALLMINFQLSSKEIVVEIFKKEFIPADVKIIKGDTVIWKNIEKRQYHNVWFKHLTQAEPDYFFPGESFQITFDELGKYHYICGPHPKMTGTVTVLSP</sequence>
<keyword evidence="6" id="KW-0249">Electron transport</keyword>
<keyword evidence="5" id="KW-0574">Periplasm</keyword>
<evidence type="ECO:0000256" key="4">
    <source>
        <dbReference type="ARBA" id="ARBA00022723"/>
    </source>
</evidence>
<reference evidence="10" key="1">
    <citation type="journal article" date="2019" name="Int. J. Syst. Evol. Microbiol.">
        <title>The Global Catalogue of Microorganisms (GCM) 10K type strain sequencing project: providing services to taxonomists for standard genome sequencing and annotation.</title>
        <authorList>
            <consortium name="The Broad Institute Genomics Platform"/>
            <consortium name="The Broad Institute Genome Sequencing Center for Infectious Disease"/>
            <person name="Wu L."/>
            <person name="Ma J."/>
        </authorList>
    </citation>
    <scope>NUCLEOTIDE SEQUENCE [LARGE SCALE GENOMIC DNA]</scope>
    <source>
        <strain evidence="10">CGMCC 1.15922</strain>
    </source>
</reference>
<dbReference type="PROSITE" id="PS00196">
    <property type="entry name" value="COPPER_BLUE"/>
    <property type="match status" value="1"/>
</dbReference>
<keyword evidence="3" id="KW-0813">Transport</keyword>
<proteinExistence type="predicted"/>
<name>A0ABQ3IMI7_9GAMM</name>
<keyword evidence="7" id="KW-0186">Copper</keyword>
<dbReference type="SUPFAM" id="SSF49503">
    <property type="entry name" value="Cupredoxins"/>
    <property type="match status" value="1"/>
</dbReference>
<dbReference type="PANTHER" id="PTHR36507">
    <property type="entry name" value="BLL1555 PROTEIN"/>
    <property type="match status" value="1"/>
</dbReference>
<evidence type="ECO:0000313" key="9">
    <source>
        <dbReference type="EMBL" id="GHE83943.1"/>
    </source>
</evidence>
<gene>
    <name evidence="9" type="ORF">GCM10011501_10790</name>
</gene>
<keyword evidence="4" id="KW-0479">Metal-binding</keyword>
<evidence type="ECO:0000256" key="7">
    <source>
        <dbReference type="ARBA" id="ARBA00023008"/>
    </source>
</evidence>
<comment type="subcellular location">
    <subcellularLocation>
        <location evidence="2">Periplasm</location>
    </subcellularLocation>
</comment>
<dbReference type="Proteomes" id="UP000626370">
    <property type="component" value="Unassembled WGS sequence"/>
</dbReference>
<evidence type="ECO:0000256" key="3">
    <source>
        <dbReference type="ARBA" id="ARBA00022448"/>
    </source>
</evidence>
<evidence type="ECO:0000256" key="1">
    <source>
        <dbReference type="ARBA" id="ARBA00001935"/>
    </source>
</evidence>
<dbReference type="Gene3D" id="2.60.40.420">
    <property type="entry name" value="Cupredoxins - blue copper proteins"/>
    <property type="match status" value="1"/>
</dbReference>